<reference evidence="1" key="1">
    <citation type="journal article" date="2021" name="Microb. Physiol.">
        <title>Proteogenomic Insights into the Physiology of Marine, Sulfate-Reducing, Filamentous Desulfonema limicola and Desulfonema magnum.</title>
        <authorList>
            <person name="Schnaars V."/>
            <person name="Wohlbrand L."/>
            <person name="Scheve S."/>
            <person name="Hinrichs C."/>
            <person name="Reinhardt R."/>
            <person name="Rabus R."/>
        </authorList>
    </citation>
    <scope>NUCLEOTIDE SEQUENCE</scope>
    <source>
        <strain evidence="1">4be13</strain>
    </source>
</reference>
<dbReference type="AlphaFoldDB" id="A0A975BWH6"/>
<evidence type="ECO:0000313" key="2">
    <source>
        <dbReference type="Proteomes" id="UP000663722"/>
    </source>
</evidence>
<dbReference type="KEGG" id="dmm:dnm_086680"/>
<protein>
    <submittedName>
        <fullName evidence="1">Uncharacterized protein</fullName>
    </submittedName>
</protein>
<name>A0A975BWH6_9BACT</name>
<dbReference type="EMBL" id="CP061800">
    <property type="protein sequence ID" value="QTA92583.1"/>
    <property type="molecule type" value="Genomic_DNA"/>
</dbReference>
<gene>
    <name evidence="1" type="ORF">dnm_086680</name>
</gene>
<dbReference type="Proteomes" id="UP000663722">
    <property type="component" value="Chromosome"/>
</dbReference>
<accession>A0A975BWH6</accession>
<proteinExistence type="predicted"/>
<sequence>MKRKDGNLSFFGQLRMEKGLTDFGFFISVRDRQPDRPGSSAAPLENAPLVLNPINNVRAE</sequence>
<evidence type="ECO:0000313" key="1">
    <source>
        <dbReference type="EMBL" id="QTA92583.1"/>
    </source>
</evidence>
<organism evidence="1 2">
    <name type="scientific">Desulfonema magnum</name>
    <dbReference type="NCBI Taxonomy" id="45655"/>
    <lineage>
        <taxon>Bacteria</taxon>
        <taxon>Pseudomonadati</taxon>
        <taxon>Thermodesulfobacteriota</taxon>
        <taxon>Desulfobacteria</taxon>
        <taxon>Desulfobacterales</taxon>
        <taxon>Desulfococcaceae</taxon>
        <taxon>Desulfonema</taxon>
    </lineage>
</organism>
<keyword evidence="2" id="KW-1185">Reference proteome</keyword>